<accession>A0A6A6ZVP2</accession>
<gene>
    <name evidence="1" type="ORF">CC86DRAFT_48363</name>
</gene>
<dbReference type="EMBL" id="MU006229">
    <property type="protein sequence ID" value="KAF2824896.1"/>
    <property type="molecule type" value="Genomic_DNA"/>
</dbReference>
<dbReference type="OrthoDB" id="3799029at2759"/>
<keyword evidence="2" id="KW-1185">Reference proteome</keyword>
<name>A0A6A6ZVP2_9PLEO</name>
<sequence length="333" mass="38330">MCLSKYIQIHKNRIPVCVAELLQPEDLLEIYHKHPNVARVIKETLVRAIQNQTDDLNDDLENPLRYSQSFVEAVHDALDRAKTRHPSQLARLSRKLFGPTTCRLRTPVLREPQMKLFVEGALHAVFTWRPPSWAVPQEEEIAALEALLCQPGESDTQLPATDDGVYFYPEIDSQISALGYRWYFSATAIAIHFLQQPPQKQIQNVRHIILEEDCWSVNNPEQQSQGLIELCNEHPNLAITQRIGLMRNIFPNGFISIFDYHAEVFSGENYLEAILMWMEEAKSLFEQGMPRGSFQLIIDVTTEEAAWGWEIMRIAAKLQDGMKDWCRAWDSSP</sequence>
<evidence type="ECO:0000313" key="2">
    <source>
        <dbReference type="Proteomes" id="UP000799424"/>
    </source>
</evidence>
<organism evidence="1 2">
    <name type="scientific">Ophiobolus disseminans</name>
    <dbReference type="NCBI Taxonomy" id="1469910"/>
    <lineage>
        <taxon>Eukaryota</taxon>
        <taxon>Fungi</taxon>
        <taxon>Dikarya</taxon>
        <taxon>Ascomycota</taxon>
        <taxon>Pezizomycotina</taxon>
        <taxon>Dothideomycetes</taxon>
        <taxon>Pleosporomycetidae</taxon>
        <taxon>Pleosporales</taxon>
        <taxon>Pleosporineae</taxon>
        <taxon>Phaeosphaeriaceae</taxon>
        <taxon>Ophiobolus</taxon>
    </lineage>
</organism>
<protein>
    <submittedName>
        <fullName evidence="1">Uncharacterized protein</fullName>
    </submittedName>
</protein>
<evidence type="ECO:0000313" key="1">
    <source>
        <dbReference type="EMBL" id="KAF2824896.1"/>
    </source>
</evidence>
<proteinExistence type="predicted"/>
<dbReference type="Proteomes" id="UP000799424">
    <property type="component" value="Unassembled WGS sequence"/>
</dbReference>
<dbReference type="AlphaFoldDB" id="A0A6A6ZVP2"/>
<reference evidence="1" key="1">
    <citation type="journal article" date="2020" name="Stud. Mycol.">
        <title>101 Dothideomycetes genomes: a test case for predicting lifestyles and emergence of pathogens.</title>
        <authorList>
            <person name="Haridas S."/>
            <person name="Albert R."/>
            <person name="Binder M."/>
            <person name="Bloem J."/>
            <person name="Labutti K."/>
            <person name="Salamov A."/>
            <person name="Andreopoulos B."/>
            <person name="Baker S."/>
            <person name="Barry K."/>
            <person name="Bills G."/>
            <person name="Bluhm B."/>
            <person name="Cannon C."/>
            <person name="Castanera R."/>
            <person name="Culley D."/>
            <person name="Daum C."/>
            <person name="Ezra D."/>
            <person name="Gonzalez J."/>
            <person name="Henrissat B."/>
            <person name="Kuo A."/>
            <person name="Liang C."/>
            <person name="Lipzen A."/>
            <person name="Lutzoni F."/>
            <person name="Magnuson J."/>
            <person name="Mondo S."/>
            <person name="Nolan M."/>
            <person name="Ohm R."/>
            <person name="Pangilinan J."/>
            <person name="Park H.-J."/>
            <person name="Ramirez L."/>
            <person name="Alfaro M."/>
            <person name="Sun H."/>
            <person name="Tritt A."/>
            <person name="Yoshinaga Y."/>
            <person name="Zwiers L.-H."/>
            <person name="Turgeon B."/>
            <person name="Goodwin S."/>
            <person name="Spatafora J."/>
            <person name="Crous P."/>
            <person name="Grigoriev I."/>
        </authorList>
    </citation>
    <scope>NUCLEOTIDE SEQUENCE</scope>
    <source>
        <strain evidence="1">CBS 113818</strain>
    </source>
</reference>